<organism evidence="1">
    <name type="scientific">marine metagenome</name>
    <dbReference type="NCBI Taxonomy" id="408172"/>
    <lineage>
        <taxon>unclassified sequences</taxon>
        <taxon>metagenomes</taxon>
        <taxon>ecological metagenomes</taxon>
    </lineage>
</organism>
<name>A0A382FGM8_9ZZZZ</name>
<dbReference type="EMBL" id="UINC01049909">
    <property type="protein sequence ID" value="SVB62236.1"/>
    <property type="molecule type" value="Genomic_DNA"/>
</dbReference>
<reference evidence="1" key="1">
    <citation type="submission" date="2018-05" db="EMBL/GenBank/DDBJ databases">
        <authorList>
            <person name="Lanie J.A."/>
            <person name="Ng W.-L."/>
            <person name="Kazmierczak K.M."/>
            <person name="Andrzejewski T.M."/>
            <person name="Davidsen T.M."/>
            <person name="Wayne K.J."/>
            <person name="Tettelin H."/>
            <person name="Glass J.I."/>
            <person name="Rusch D."/>
            <person name="Podicherti R."/>
            <person name="Tsui H.-C.T."/>
            <person name="Winkler M.E."/>
        </authorList>
    </citation>
    <scope>NUCLEOTIDE SEQUENCE</scope>
</reference>
<sequence>MLLQILLKESGDLLKLGLVLRVGVGEGLVCLQAGAGEFGFVRRFAGLNRLSSLRFVKRLCSTEQLEDSQVVEQDANRLRWSVE</sequence>
<evidence type="ECO:0000313" key="1">
    <source>
        <dbReference type="EMBL" id="SVB62236.1"/>
    </source>
</evidence>
<accession>A0A382FGM8</accession>
<gene>
    <name evidence="1" type="ORF">METZ01_LOCUS215090</name>
</gene>
<protein>
    <submittedName>
        <fullName evidence="1">Uncharacterized protein</fullName>
    </submittedName>
</protein>
<proteinExistence type="predicted"/>
<dbReference type="AlphaFoldDB" id="A0A382FGM8"/>